<accession>A0ABW6STI3</accession>
<protein>
    <submittedName>
        <fullName evidence="1">DUF4192 domain-containing protein</fullName>
    </submittedName>
</protein>
<name>A0ABW6STI3_9ACTN</name>
<dbReference type="Proteomes" id="UP001602013">
    <property type="component" value="Unassembled WGS sequence"/>
</dbReference>
<sequence length="350" mass="36860">MTTVPTVRLASPADLIAVVPYLLGFHPESSLVVTVLDAENRTVGGVVRYDLPSEPADAPGLAGHLTSVLTGNAARQVMLLGYGTSAQVTPVIDAATETLNTAGIEIMDALRADGGRYWSYTCTTAGCCPPEGVPYEPTSSAAAATAVFAGFVARPDRAALAATLAPAEGPDRERVDAATRTACAQTRSLAGTDHDWYHEGADQIAAALERAQAGQELDADEVAWLGVRLTGIFVRDAAMTFSRRYDEETHVRLWSEVARRVPLEFAAAPLALLAFVALGTGDGSLARVAIERALSIDPGYRLAHLIGMALDHGLPPSITSKVNCADMAGEIEAQAQRYPQGARPVLPEGW</sequence>
<comment type="caution">
    <text evidence="1">The sequence shown here is derived from an EMBL/GenBank/DDBJ whole genome shotgun (WGS) entry which is preliminary data.</text>
</comment>
<evidence type="ECO:0000313" key="2">
    <source>
        <dbReference type="Proteomes" id="UP001602013"/>
    </source>
</evidence>
<keyword evidence="2" id="KW-1185">Reference proteome</keyword>
<organism evidence="1 2">
    <name type="scientific">Microtetraspora malaysiensis</name>
    <dbReference type="NCBI Taxonomy" id="161358"/>
    <lineage>
        <taxon>Bacteria</taxon>
        <taxon>Bacillati</taxon>
        <taxon>Actinomycetota</taxon>
        <taxon>Actinomycetes</taxon>
        <taxon>Streptosporangiales</taxon>
        <taxon>Streptosporangiaceae</taxon>
        <taxon>Microtetraspora</taxon>
    </lineage>
</organism>
<dbReference type="Pfam" id="PF13830">
    <property type="entry name" value="DUF4192"/>
    <property type="match status" value="1"/>
</dbReference>
<dbReference type="EMBL" id="JBIASD010000010">
    <property type="protein sequence ID" value="MFF3667472.1"/>
    <property type="molecule type" value="Genomic_DNA"/>
</dbReference>
<dbReference type="RefSeq" id="WP_387412430.1">
    <property type="nucleotide sequence ID" value="NZ_JBIASD010000010.1"/>
</dbReference>
<gene>
    <name evidence="1" type="ORF">ACFYXI_17890</name>
</gene>
<evidence type="ECO:0000313" key="1">
    <source>
        <dbReference type="EMBL" id="MFF3667472.1"/>
    </source>
</evidence>
<dbReference type="InterPro" id="IPR025447">
    <property type="entry name" value="DUF4192"/>
</dbReference>
<reference evidence="1 2" key="1">
    <citation type="submission" date="2024-10" db="EMBL/GenBank/DDBJ databases">
        <title>The Natural Products Discovery Center: Release of the First 8490 Sequenced Strains for Exploring Actinobacteria Biosynthetic Diversity.</title>
        <authorList>
            <person name="Kalkreuter E."/>
            <person name="Kautsar S.A."/>
            <person name="Yang D."/>
            <person name="Bader C.D."/>
            <person name="Teijaro C.N."/>
            <person name="Fluegel L."/>
            <person name="Davis C.M."/>
            <person name="Simpson J.R."/>
            <person name="Lauterbach L."/>
            <person name="Steele A.D."/>
            <person name="Gui C."/>
            <person name="Meng S."/>
            <person name="Li G."/>
            <person name="Viehrig K."/>
            <person name="Ye F."/>
            <person name="Su P."/>
            <person name="Kiefer A.F."/>
            <person name="Nichols A."/>
            <person name="Cepeda A.J."/>
            <person name="Yan W."/>
            <person name="Fan B."/>
            <person name="Jiang Y."/>
            <person name="Adhikari A."/>
            <person name="Zheng C.-J."/>
            <person name="Schuster L."/>
            <person name="Cowan T.M."/>
            <person name="Smanski M.J."/>
            <person name="Chevrette M.G."/>
            <person name="De Carvalho L.P.S."/>
            <person name="Shen B."/>
        </authorList>
    </citation>
    <scope>NUCLEOTIDE SEQUENCE [LARGE SCALE GENOMIC DNA]</scope>
    <source>
        <strain evidence="1 2">NPDC002173</strain>
    </source>
</reference>
<proteinExistence type="predicted"/>